<evidence type="ECO:0000259" key="1">
    <source>
        <dbReference type="SMART" id="SM00953"/>
    </source>
</evidence>
<proteinExistence type="predicted"/>
<evidence type="ECO:0000313" key="3">
    <source>
        <dbReference type="Proteomes" id="UP001060275"/>
    </source>
</evidence>
<evidence type="ECO:0000313" key="2">
    <source>
        <dbReference type="EMBL" id="MCP8886348.1"/>
    </source>
</evidence>
<dbReference type="EMBL" id="JAMWDU010000002">
    <property type="protein sequence ID" value="MCP8886348.1"/>
    <property type="molecule type" value="Genomic_DNA"/>
</dbReference>
<feature type="domain" description="RES" evidence="1">
    <location>
        <begin position="71"/>
        <end position="208"/>
    </location>
</feature>
<comment type="caution">
    <text evidence="2">The sequence shown here is derived from an EMBL/GenBank/DDBJ whole genome shotgun (WGS) entry which is preliminary data.</text>
</comment>
<dbReference type="SMART" id="SM00953">
    <property type="entry name" value="RES"/>
    <property type="match status" value="1"/>
</dbReference>
<gene>
    <name evidence="2" type="ORF">NF348_04465</name>
</gene>
<dbReference type="RefSeq" id="WP_254673954.1">
    <property type="nucleotide sequence ID" value="NZ_JAMWDU010000002.1"/>
</dbReference>
<reference evidence="2" key="1">
    <citation type="submission" date="2022-06" db="EMBL/GenBank/DDBJ databases">
        <title>Devosia sp. XJ19-45 genome assembly.</title>
        <authorList>
            <person name="Li B."/>
            <person name="Cai M."/>
            <person name="Nie G."/>
            <person name="Li W."/>
        </authorList>
    </citation>
    <scope>NUCLEOTIDE SEQUENCE</scope>
    <source>
        <strain evidence="2">XJ19-45</strain>
    </source>
</reference>
<dbReference type="Proteomes" id="UP001060275">
    <property type="component" value="Unassembled WGS sequence"/>
</dbReference>
<accession>A0A9Q4ALL0</accession>
<organism evidence="2 3">
    <name type="scientific">Devosia ureilytica</name>
    <dbReference type="NCBI Taxonomy" id="2952754"/>
    <lineage>
        <taxon>Bacteria</taxon>
        <taxon>Pseudomonadati</taxon>
        <taxon>Pseudomonadota</taxon>
        <taxon>Alphaproteobacteria</taxon>
        <taxon>Hyphomicrobiales</taxon>
        <taxon>Devosiaceae</taxon>
        <taxon>Devosia</taxon>
    </lineage>
</organism>
<protein>
    <submittedName>
        <fullName evidence="2">RES family NAD+ phosphorylase</fullName>
    </submittedName>
</protein>
<keyword evidence="3" id="KW-1185">Reference proteome</keyword>
<dbReference type="AlphaFoldDB" id="A0A9Q4ALL0"/>
<sequence>MFWPISTHAVPLSDRDYRGRAWRVVEAQHKVSTLKLVDNGREQALLEDILEDSKPPLPQDCAGLHYLLATPFRYRPYPHGSRFRRAGLTEGVFYAAEGIETALSEIAFYRLLFFAESPATPLPANAADLTGFGVMVATRHLVDLTSAPLSKDVALWTDPVDYAACQALADRARAEGAGIIRYRSVRDPDGKANLAVLTCASFAESKPSRFESWKLYIGRDSVTALRDFPARRLEFSRVGFAADPRLAGVIR</sequence>
<name>A0A9Q4ALL0_9HYPH</name>
<dbReference type="InterPro" id="IPR014914">
    <property type="entry name" value="RES_dom"/>
</dbReference>
<dbReference type="Pfam" id="PF08808">
    <property type="entry name" value="RES"/>
    <property type="match status" value="1"/>
</dbReference>